<dbReference type="Pfam" id="PF00814">
    <property type="entry name" value="TsaD"/>
    <property type="match status" value="1"/>
</dbReference>
<dbReference type="Gene3D" id="3.30.420.40">
    <property type="match status" value="1"/>
</dbReference>
<dbReference type="AlphaFoldDB" id="C0XUT9"/>
<dbReference type="OrthoDB" id="9809995at2"/>
<dbReference type="SUPFAM" id="SSF53067">
    <property type="entry name" value="Actin-like ATPase domain"/>
    <property type="match status" value="2"/>
</dbReference>
<dbReference type="InterPro" id="IPR022496">
    <property type="entry name" value="T6A_TsaB"/>
</dbReference>
<name>C0XUT9_CORLD</name>
<keyword evidence="4" id="KW-1185">Reference proteome</keyword>
<reference evidence="3" key="1">
    <citation type="submission" date="2009-01" db="EMBL/GenBank/DDBJ databases">
        <authorList>
            <person name="Qin X."/>
            <person name="Bachman B."/>
            <person name="Battles P."/>
            <person name="Bell A."/>
            <person name="Bess C."/>
            <person name="Bickham C."/>
            <person name="Chaboub L."/>
            <person name="Chen D."/>
            <person name="Coyle M."/>
            <person name="Deiros D.R."/>
            <person name="Dinh H."/>
            <person name="Forbes L."/>
            <person name="Fowler G."/>
            <person name="Francisco L."/>
            <person name="Fu Q."/>
            <person name="Gubbala S."/>
            <person name="Hale W."/>
            <person name="Han Y."/>
            <person name="Hemphill L."/>
            <person name="Highlander S.K."/>
            <person name="Hirani K."/>
            <person name="Hogues M."/>
            <person name="Jackson L."/>
            <person name="Jakkamsetti A."/>
            <person name="Javaid M."/>
            <person name="Jiang H."/>
            <person name="Korchina V."/>
            <person name="Kovar C."/>
            <person name="Lara F."/>
            <person name="Lee S."/>
            <person name="Mata R."/>
            <person name="Mathew T."/>
            <person name="Moen C."/>
            <person name="Morales K."/>
            <person name="Munidasa M."/>
            <person name="Nazareth L."/>
            <person name="Ngo R."/>
            <person name="Nguyen L."/>
            <person name="Okwuonu G."/>
            <person name="Ongeri F."/>
            <person name="Patil S."/>
            <person name="Petrosino J."/>
            <person name="Pham C."/>
            <person name="Pham P."/>
            <person name="Pu L.-L."/>
            <person name="Puazo M."/>
            <person name="Raj R."/>
            <person name="Reid J."/>
            <person name="Rouhana J."/>
            <person name="Saada N."/>
            <person name="Shang Y."/>
            <person name="Simmons D."/>
            <person name="Thornton R."/>
            <person name="Warren J."/>
            <person name="Weissenberger G."/>
            <person name="Zhang J."/>
            <person name="Zhang L."/>
            <person name="Zhou C."/>
            <person name="Zhu D."/>
            <person name="Muzny D."/>
            <person name="Worley K."/>
            <person name="Gibbs R."/>
        </authorList>
    </citation>
    <scope>NUCLEOTIDE SEQUENCE [LARGE SCALE GENOMIC DNA]</scope>
    <source>
        <strain evidence="3">DSM 44291</strain>
    </source>
</reference>
<evidence type="ECO:0000259" key="2">
    <source>
        <dbReference type="Pfam" id="PF00814"/>
    </source>
</evidence>
<dbReference type="PANTHER" id="PTHR11735:SF11">
    <property type="entry name" value="TRNA THREONYLCARBAMOYLADENOSINE BIOSYNTHESIS PROTEIN TSAB"/>
    <property type="match status" value="1"/>
</dbReference>
<dbReference type="eggNOG" id="COG1214">
    <property type="taxonomic scope" value="Bacteria"/>
</dbReference>
<evidence type="ECO:0000313" key="4">
    <source>
        <dbReference type="Proteomes" id="UP000006196"/>
    </source>
</evidence>
<dbReference type="EMBL" id="ACHJ01000168">
    <property type="protein sequence ID" value="EEI16005.1"/>
    <property type="molecule type" value="Genomic_DNA"/>
</dbReference>
<accession>C0XUT9</accession>
<dbReference type="STRING" id="525263.HMPREF0298_2209"/>
<gene>
    <name evidence="3" type="primary">yeaZ</name>
    <name evidence="3" type="ORF">HMPREF0298_2209</name>
</gene>
<dbReference type="RefSeq" id="WP_006839502.1">
    <property type="nucleotide sequence ID" value="NZ_GG667191.1"/>
</dbReference>
<dbReference type="InterPro" id="IPR000905">
    <property type="entry name" value="Gcp-like_dom"/>
</dbReference>
<feature type="domain" description="Gcp-like" evidence="2">
    <location>
        <begin position="33"/>
        <end position="133"/>
    </location>
</feature>
<sequence>MIVLALDTATSDLVVGLVDAADQPRAIAESVTATRAHNERLVPEATRLMDRAGLGFGDLEAIVVGCGPGPFTGLRVGMATAAAFGQALGIPVHGVVTHDAVAALIDAPANGPVVVATDARRKEIYWARYIAGARVAGPSVTAPEGVDTRGAAVISVPEHLRGSLDVADGTSLTYVAPSPVGLVRAADLNSEPTPLVPLYLRRPDAVPPKPAARSAAIPEIDHGELT</sequence>
<dbReference type="PANTHER" id="PTHR11735">
    <property type="entry name" value="TRNA N6-ADENOSINE THREONYLCARBAMOYLTRANSFERASE"/>
    <property type="match status" value="1"/>
</dbReference>
<organism evidence="3 4">
    <name type="scientific">Corynebacterium lipophiloflavum (strain ATCC 700352 / DSM 44291 / CCUG 37336 / JCM 10383 / DMMZ 1944)</name>
    <dbReference type="NCBI Taxonomy" id="525263"/>
    <lineage>
        <taxon>Bacteria</taxon>
        <taxon>Bacillati</taxon>
        <taxon>Actinomycetota</taxon>
        <taxon>Actinomycetes</taxon>
        <taxon>Mycobacteriales</taxon>
        <taxon>Corynebacteriaceae</taxon>
        <taxon>Corynebacterium</taxon>
    </lineage>
</organism>
<feature type="region of interest" description="Disordered" evidence="1">
    <location>
        <begin position="206"/>
        <end position="226"/>
    </location>
</feature>
<proteinExistence type="predicted"/>
<dbReference type="NCBIfam" id="TIGR03725">
    <property type="entry name" value="T6A_YeaZ"/>
    <property type="match status" value="1"/>
</dbReference>
<dbReference type="GO" id="GO:0005829">
    <property type="term" value="C:cytosol"/>
    <property type="evidence" value="ECO:0007669"/>
    <property type="project" value="TreeGrafter"/>
</dbReference>
<protein>
    <submittedName>
        <fullName evidence="3">Universal bacterial protein YeaZ</fullName>
    </submittedName>
</protein>
<evidence type="ECO:0000313" key="3">
    <source>
        <dbReference type="EMBL" id="EEI16005.1"/>
    </source>
</evidence>
<comment type="caution">
    <text evidence="3">The sequence shown here is derived from an EMBL/GenBank/DDBJ whole genome shotgun (WGS) entry which is preliminary data.</text>
</comment>
<evidence type="ECO:0000256" key="1">
    <source>
        <dbReference type="SAM" id="MobiDB-lite"/>
    </source>
</evidence>
<dbReference type="HOGENOM" id="CLU_064886_3_3_11"/>
<dbReference type="InterPro" id="IPR043129">
    <property type="entry name" value="ATPase_NBD"/>
</dbReference>
<dbReference type="Proteomes" id="UP000006196">
    <property type="component" value="Unassembled WGS sequence"/>
</dbReference>
<dbReference type="GO" id="GO:0002949">
    <property type="term" value="P:tRNA threonylcarbamoyladenosine modification"/>
    <property type="evidence" value="ECO:0007669"/>
    <property type="project" value="InterPro"/>
</dbReference>